<organism evidence="1 2">
    <name type="scientific">Photobacterium marinum</name>
    <dbReference type="NCBI Taxonomy" id="1056511"/>
    <lineage>
        <taxon>Bacteria</taxon>
        <taxon>Pseudomonadati</taxon>
        <taxon>Pseudomonadota</taxon>
        <taxon>Gammaproteobacteria</taxon>
        <taxon>Vibrionales</taxon>
        <taxon>Vibrionaceae</taxon>
        <taxon>Photobacterium</taxon>
    </lineage>
</organism>
<proteinExistence type="predicted"/>
<dbReference type="AlphaFoldDB" id="L8JGN5"/>
<protein>
    <submittedName>
        <fullName evidence="1">Uncharacterized protein</fullName>
    </submittedName>
</protein>
<name>L8JGN5_9GAMM</name>
<comment type="caution">
    <text evidence="1">The sequence shown here is derived from an EMBL/GenBank/DDBJ whole genome shotgun (WGS) entry which is preliminary data.</text>
</comment>
<accession>L8JGN5</accession>
<gene>
    <name evidence="1" type="ORF">C942_01337</name>
</gene>
<evidence type="ECO:0000313" key="1">
    <source>
        <dbReference type="EMBL" id="ELR67408.1"/>
    </source>
</evidence>
<keyword evidence="2" id="KW-1185">Reference proteome</keyword>
<dbReference type="Proteomes" id="UP000011134">
    <property type="component" value="Unassembled WGS sequence"/>
</dbReference>
<dbReference type="PATRIC" id="fig|1056511.3.peg.409"/>
<dbReference type="EMBL" id="AMZO01000002">
    <property type="protein sequence ID" value="ELR67408.1"/>
    <property type="molecule type" value="Genomic_DNA"/>
</dbReference>
<evidence type="ECO:0000313" key="2">
    <source>
        <dbReference type="Proteomes" id="UP000011134"/>
    </source>
</evidence>
<reference evidence="1 2" key="1">
    <citation type="submission" date="2012-12" db="EMBL/GenBank/DDBJ databases">
        <title>Genome Assembly of Photobacterium sp. AK15.</title>
        <authorList>
            <person name="Khatri I."/>
            <person name="Vaidya B."/>
            <person name="Srinivas T.N.R."/>
            <person name="Subramanian S."/>
            <person name="Pinnaka A."/>
        </authorList>
    </citation>
    <scope>NUCLEOTIDE SEQUENCE [LARGE SCALE GENOMIC DNA]</scope>
    <source>
        <strain evidence="1 2">AK15</strain>
    </source>
</reference>
<sequence>MQVDHIRAGEIIGPNPPIAWAKSLGSHITSPVAASAIARENKRNSP</sequence>